<keyword evidence="1" id="KW-0472">Membrane</keyword>
<feature type="non-terminal residue" evidence="3">
    <location>
        <position position="1"/>
    </location>
</feature>
<dbReference type="Pfam" id="PF07589">
    <property type="entry name" value="PEP-CTERM"/>
    <property type="match status" value="1"/>
</dbReference>
<dbReference type="AlphaFoldDB" id="A0A3B1DEG2"/>
<feature type="transmembrane region" description="Helical" evidence="1">
    <location>
        <begin position="40"/>
        <end position="60"/>
    </location>
</feature>
<proteinExistence type="predicted"/>
<name>A0A3B1DEG2_9ZZZZ</name>
<sequence length="65" mass="6809">GSGINIALFNQYVNFATDMQGDRTPTIAAIVNDTRQDQLLVVPLPGAAAMAGLGLAGLAVRRRRA</sequence>
<protein>
    <recommendedName>
        <fullName evidence="2">Ice-binding protein C-terminal domain-containing protein</fullName>
    </recommendedName>
</protein>
<feature type="domain" description="Ice-binding protein C-terminal" evidence="2">
    <location>
        <begin position="42"/>
        <end position="63"/>
    </location>
</feature>
<dbReference type="InterPro" id="IPR013424">
    <property type="entry name" value="Ice-binding_C"/>
</dbReference>
<organism evidence="3">
    <name type="scientific">hydrothermal vent metagenome</name>
    <dbReference type="NCBI Taxonomy" id="652676"/>
    <lineage>
        <taxon>unclassified sequences</taxon>
        <taxon>metagenomes</taxon>
        <taxon>ecological metagenomes</taxon>
    </lineage>
</organism>
<evidence type="ECO:0000256" key="1">
    <source>
        <dbReference type="SAM" id="Phobius"/>
    </source>
</evidence>
<accession>A0A3B1DEG2</accession>
<evidence type="ECO:0000259" key="2">
    <source>
        <dbReference type="Pfam" id="PF07589"/>
    </source>
</evidence>
<dbReference type="EMBL" id="UOGK01000432">
    <property type="protein sequence ID" value="VAX40709.1"/>
    <property type="molecule type" value="Genomic_DNA"/>
</dbReference>
<reference evidence="3" key="1">
    <citation type="submission" date="2018-06" db="EMBL/GenBank/DDBJ databases">
        <authorList>
            <person name="Zhirakovskaya E."/>
        </authorList>
    </citation>
    <scope>NUCLEOTIDE SEQUENCE</scope>
</reference>
<keyword evidence="1" id="KW-1133">Transmembrane helix</keyword>
<evidence type="ECO:0000313" key="3">
    <source>
        <dbReference type="EMBL" id="VAX40709.1"/>
    </source>
</evidence>
<gene>
    <name evidence="3" type="ORF">MNBD_PLANCTO03-874</name>
</gene>
<keyword evidence="1" id="KW-0812">Transmembrane</keyword>